<evidence type="ECO:0000256" key="1">
    <source>
        <dbReference type="HAMAP-Rule" id="MF_02216"/>
    </source>
</evidence>
<comment type="subcellular location">
    <subcellularLocation>
        <location evidence="1">Cytoplasm</location>
    </subcellularLocation>
</comment>
<dbReference type="HAMAP" id="MF_02216">
    <property type="entry name" value="UbiK"/>
    <property type="match status" value="1"/>
</dbReference>
<keyword evidence="1" id="KW-0963">Cytoplasm</keyword>
<dbReference type="PANTHER" id="PTHR38040:SF1">
    <property type="entry name" value="UBIQUINONE BIOSYNTHESIS ACCESSORY FACTOR UBIK"/>
    <property type="match status" value="1"/>
</dbReference>
<name>A0A845V6H1_9GAMM</name>
<dbReference type="Pfam" id="PF04380">
    <property type="entry name" value="BMFP"/>
    <property type="match status" value="1"/>
</dbReference>
<keyword evidence="1" id="KW-0831">Ubiquinone biosynthesis</keyword>
<sequence length="87" mass="10416">MRPDFQTIDEITRRLAESVPGEFKTARAELERQFRTVLENAFNRLDLVTREEFEIQKKVLLRTREKLERLEKLLEEKAQDKPAIDQT</sequence>
<comment type="similarity">
    <text evidence="1">Belongs to the UbiK family.</text>
</comment>
<dbReference type="EMBL" id="JAAGSC010000040">
    <property type="protein sequence ID" value="NDY95791.1"/>
    <property type="molecule type" value="Genomic_DNA"/>
</dbReference>
<dbReference type="AlphaFoldDB" id="A0A845V6H1"/>
<gene>
    <name evidence="1" type="primary">ubiK</name>
    <name evidence="2" type="ORF">G3I74_08630</name>
</gene>
<dbReference type="InterPro" id="IPR007475">
    <property type="entry name" value="UbiK"/>
</dbReference>
<comment type="caution">
    <text evidence="2">The sequence shown here is derived from an EMBL/GenBank/DDBJ whole genome shotgun (WGS) entry which is preliminary data.</text>
</comment>
<organism evidence="2 3">
    <name type="scientific">Wenzhouxiangella limi</name>
    <dbReference type="NCBI Taxonomy" id="2707351"/>
    <lineage>
        <taxon>Bacteria</taxon>
        <taxon>Pseudomonadati</taxon>
        <taxon>Pseudomonadota</taxon>
        <taxon>Gammaproteobacteria</taxon>
        <taxon>Chromatiales</taxon>
        <taxon>Wenzhouxiangellaceae</taxon>
        <taxon>Wenzhouxiangella</taxon>
    </lineage>
</organism>
<comment type="pathway">
    <text evidence="1">Cofactor biosynthesis; ubiquinone biosynthesis.</text>
</comment>
<protein>
    <recommendedName>
        <fullName evidence="1">Ubiquinone biosynthesis accessory factor UbiK</fullName>
    </recommendedName>
</protein>
<dbReference type="GO" id="GO:0006744">
    <property type="term" value="P:ubiquinone biosynthetic process"/>
    <property type="evidence" value="ECO:0007669"/>
    <property type="project" value="UniProtKB-UniRule"/>
</dbReference>
<feature type="coiled-coil region" evidence="1">
    <location>
        <begin position="50"/>
        <end position="80"/>
    </location>
</feature>
<dbReference type="PANTHER" id="PTHR38040">
    <property type="entry name" value="UBIQUINONE BIOSYNTHESIS ACCESSORY FACTOR UBIK"/>
    <property type="match status" value="1"/>
</dbReference>
<keyword evidence="1" id="KW-0175">Coiled coil</keyword>
<dbReference type="Proteomes" id="UP000484885">
    <property type="component" value="Unassembled WGS sequence"/>
</dbReference>
<comment type="function">
    <text evidence="1">Required for efficient ubiquinone (coenzyme Q) biosynthesis. UbiK is probably an accessory factor of Ubi enzymes and facilitates ubiquinone biosynthesis by acting as an assembly factor, a targeting factor, or both.</text>
</comment>
<proteinExistence type="inferred from homology"/>
<dbReference type="UniPathway" id="UPA00232"/>
<evidence type="ECO:0000313" key="3">
    <source>
        <dbReference type="Proteomes" id="UP000484885"/>
    </source>
</evidence>
<dbReference type="GO" id="GO:0005829">
    <property type="term" value="C:cytosol"/>
    <property type="evidence" value="ECO:0007669"/>
    <property type="project" value="TreeGrafter"/>
</dbReference>
<dbReference type="RefSeq" id="WP_164211172.1">
    <property type="nucleotide sequence ID" value="NZ_JAAGSC010000040.1"/>
</dbReference>
<accession>A0A845V6H1</accession>
<evidence type="ECO:0000313" key="2">
    <source>
        <dbReference type="EMBL" id="NDY95791.1"/>
    </source>
</evidence>
<reference evidence="2 3" key="1">
    <citation type="submission" date="2020-02" db="EMBL/GenBank/DDBJ databases">
        <authorList>
            <person name="Zhang X.-Y."/>
        </authorList>
    </citation>
    <scope>NUCLEOTIDE SEQUENCE [LARGE SCALE GENOMIC DNA]</scope>
    <source>
        <strain evidence="2 3">C33</strain>
    </source>
</reference>
<keyword evidence="3" id="KW-1185">Reference proteome</keyword>